<accession>A0AAQ3Q1F7</accession>
<feature type="region of interest" description="Disordered" evidence="1">
    <location>
        <begin position="57"/>
        <end position="97"/>
    </location>
</feature>
<organism evidence="2 3">
    <name type="scientific">Paspalum notatum var. saurae</name>
    <dbReference type="NCBI Taxonomy" id="547442"/>
    <lineage>
        <taxon>Eukaryota</taxon>
        <taxon>Viridiplantae</taxon>
        <taxon>Streptophyta</taxon>
        <taxon>Embryophyta</taxon>
        <taxon>Tracheophyta</taxon>
        <taxon>Spermatophyta</taxon>
        <taxon>Magnoliopsida</taxon>
        <taxon>Liliopsida</taxon>
        <taxon>Poales</taxon>
        <taxon>Poaceae</taxon>
        <taxon>PACMAD clade</taxon>
        <taxon>Panicoideae</taxon>
        <taxon>Andropogonodae</taxon>
        <taxon>Paspaleae</taxon>
        <taxon>Paspalinae</taxon>
        <taxon>Paspalum</taxon>
    </lineage>
</organism>
<feature type="compositionally biased region" description="Low complexity" evidence="1">
    <location>
        <begin position="70"/>
        <end position="82"/>
    </location>
</feature>
<evidence type="ECO:0000256" key="1">
    <source>
        <dbReference type="SAM" id="MobiDB-lite"/>
    </source>
</evidence>
<feature type="compositionally biased region" description="Low complexity" evidence="1">
    <location>
        <begin position="141"/>
        <end position="163"/>
    </location>
</feature>
<keyword evidence="3" id="KW-1185">Reference proteome</keyword>
<name>A0AAQ3Q1F7_PASNO</name>
<evidence type="ECO:0000313" key="2">
    <source>
        <dbReference type="EMBL" id="WVZ56932.1"/>
    </source>
</evidence>
<feature type="region of interest" description="Disordered" evidence="1">
    <location>
        <begin position="141"/>
        <end position="239"/>
    </location>
</feature>
<dbReference type="AlphaFoldDB" id="A0AAQ3Q1F7"/>
<feature type="compositionally biased region" description="Polar residues" evidence="1">
    <location>
        <begin position="83"/>
        <end position="92"/>
    </location>
</feature>
<feature type="compositionally biased region" description="Low complexity" evidence="1">
    <location>
        <begin position="214"/>
        <end position="231"/>
    </location>
</feature>
<sequence length="239" mass="24953">MQGAGQRWQKQEGRDREEYYKFLSLVGVSPVVLSVHGSECCLFYKFANGACGAEADDGTVSCSPPSVPAGRSSSWGSSGLSSARTNCTNSGQWPGEKKSAPIRWYVNWHGRVRPADSQTPVEPAASRAAVRGTLSAARRAPFSSQAAFSRASTSSAGASSCASTPDAITVHPCRANTSATGPYPPWRPAVASAGRDPRTSGTLADSATGVPPNARDAAARTRSACARSSPAYQDRKNSP</sequence>
<dbReference type="Proteomes" id="UP001341281">
    <property type="component" value="Chromosome 02"/>
</dbReference>
<protein>
    <submittedName>
        <fullName evidence="2">Uncharacterized protein</fullName>
    </submittedName>
</protein>
<evidence type="ECO:0000313" key="3">
    <source>
        <dbReference type="Proteomes" id="UP001341281"/>
    </source>
</evidence>
<reference evidence="2 3" key="1">
    <citation type="submission" date="2024-02" db="EMBL/GenBank/DDBJ databases">
        <title>High-quality chromosome-scale genome assembly of Pensacola bahiagrass (Paspalum notatum Flugge var. saurae).</title>
        <authorList>
            <person name="Vega J.M."/>
            <person name="Podio M."/>
            <person name="Orjuela J."/>
            <person name="Siena L.A."/>
            <person name="Pessino S.C."/>
            <person name="Combes M.C."/>
            <person name="Mariac C."/>
            <person name="Albertini E."/>
            <person name="Pupilli F."/>
            <person name="Ortiz J.P.A."/>
            <person name="Leblanc O."/>
        </authorList>
    </citation>
    <scope>NUCLEOTIDE SEQUENCE [LARGE SCALE GENOMIC DNA]</scope>
    <source>
        <strain evidence="2">R1</strain>
        <tissue evidence="2">Leaf</tissue>
    </source>
</reference>
<gene>
    <name evidence="2" type="ORF">U9M48_007396</name>
</gene>
<dbReference type="EMBL" id="CP144746">
    <property type="protein sequence ID" value="WVZ56932.1"/>
    <property type="molecule type" value="Genomic_DNA"/>
</dbReference>
<proteinExistence type="predicted"/>